<name>A0ABR1DH46_NECAM</name>
<proteinExistence type="predicted"/>
<accession>A0ABR1DH46</accession>
<comment type="caution">
    <text evidence="1">The sequence shown here is derived from an EMBL/GenBank/DDBJ whole genome shotgun (WGS) entry which is preliminary data.</text>
</comment>
<sequence length="111" mass="12484">MTDLKSFDQQLSSAIFGEYTDSFLTGDHMITTPHFLIHGLEHLNIGPANARTLDSRRRCVYVLLSTSRRCRHTNESGVQSTTTTSALTSPQQSYHSHIYRSIPTPIVIDSF</sequence>
<evidence type="ECO:0000313" key="2">
    <source>
        <dbReference type="Proteomes" id="UP001303046"/>
    </source>
</evidence>
<reference evidence="1 2" key="1">
    <citation type="submission" date="2023-08" db="EMBL/GenBank/DDBJ databases">
        <title>A Necator americanus chromosomal reference genome.</title>
        <authorList>
            <person name="Ilik V."/>
            <person name="Petrzelkova K.J."/>
            <person name="Pardy F."/>
            <person name="Fuh T."/>
            <person name="Niatou-Singa F.S."/>
            <person name="Gouil Q."/>
            <person name="Baker L."/>
            <person name="Ritchie M.E."/>
            <person name="Jex A.R."/>
            <person name="Gazzola D."/>
            <person name="Li H."/>
            <person name="Toshio Fujiwara R."/>
            <person name="Zhan B."/>
            <person name="Aroian R.V."/>
            <person name="Pafco B."/>
            <person name="Schwarz E.M."/>
        </authorList>
    </citation>
    <scope>NUCLEOTIDE SEQUENCE [LARGE SCALE GENOMIC DNA]</scope>
    <source>
        <strain evidence="1 2">Aroian</strain>
        <tissue evidence="1">Whole animal</tissue>
    </source>
</reference>
<protein>
    <submittedName>
        <fullName evidence="1">Uncharacterized protein</fullName>
    </submittedName>
</protein>
<gene>
    <name evidence="1" type="primary">Necator_chrIV.g15337</name>
    <name evidence="1" type="ORF">RB195_002042</name>
</gene>
<keyword evidence="2" id="KW-1185">Reference proteome</keyword>
<dbReference type="Proteomes" id="UP001303046">
    <property type="component" value="Unassembled WGS sequence"/>
</dbReference>
<dbReference type="EMBL" id="JAVFWL010000004">
    <property type="protein sequence ID" value="KAK6749796.1"/>
    <property type="molecule type" value="Genomic_DNA"/>
</dbReference>
<organism evidence="1 2">
    <name type="scientific">Necator americanus</name>
    <name type="common">Human hookworm</name>
    <dbReference type="NCBI Taxonomy" id="51031"/>
    <lineage>
        <taxon>Eukaryota</taxon>
        <taxon>Metazoa</taxon>
        <taxon>Ecdysozoa</taxon>
        <taxon>Nematoda</taxon>
        <taxon>Chromadorea</taxon>
        <taxon>Rhabditida</taxon>
        <taxon>Rhabditina</taxon>
        <taxon>Rhabditomorpha</taxon>
        <taxon>Strongyloidea</taxon>
        <taxon>Ancylostomatidae</taxon>
        <taxon>Bunostominae</taxon>
        <taxon>Necator</taxon>
    </lineage>
</organism>
<evidence type="ECO:0000313" key="1">
    <source>
        <dbReference type="EMBL" id="KAK6749796.1"/>
    </source>
</evidence>